<dbReference type="RefSeq" id="WP_188817081.1">
    <property type="nucleotide sequence ID" value="NZ_BMLK01000001.1"/>
</dbReference>
<keyword evidence="3" id="KW-1185">Reference proteome</keyword>
<reference evidence="3" key="1">
    <citation type="journal article" date="2019" name="Int. J. Syst. Evol. Microbiol.">
        <title>The Global Catalogue of Microorganisms (GCM) 10K type strain sequencing project: providing services to taxonomists for standard genome sequencing and annotation.</title>
        <authorList>
            <consortium name="The Broad Institute Genomics Platform"/>
            <consortium name="The Broad Institute Genome Sequencing Center for Infectious Disease"/>
            <person name="Wu L."/>
            <person name="Ma J."/>
        </authorList>
    </citation>
    <scope>NUCLEOTIDE SEQUENCE [LARGE SCALE GENOMIC DNA]</scope>
    <source>
        <strain evidence="3">CGMCC 1.6784</strain>
    </source>
</reference>
<organism evidence="2 3">
    <name type="scientific">Novosphingobium indicum</name>
    <dbReference type="NCBI Taxonomy" id="462949"/>
    <lineage>
        <taxon>Bacteria</taxon>
        <taxon>Pseudomonadati</taxon>
        <taxon>Pseudomonadota</taxon>
        <taxon>Alphaproteobacteria</taxon>
        <taxon>Sphingomonadales</taxon>
        <taxon>Sphingomonadaceae</taxon>
        <taxon>Novosphingobium</taxon>
    </lineage>
</organism>
<proteinExistence type="predicted"/>
<feature type="region of interest" description="Disordered" evidence="1">
    <location>
        <begin position="1"/>
        <end position="42"/>
    </location>
</feature>
<dbReference type="EMBL" id="BMLK01000001">
    <property type="protein sequence ID" value="GGN40023.1"/>
    <property type="molecule type" value="Genomic_DNA"/>
</dbReference>
<feature type="compositionally biased region" description="Basic and acidic residues" evidence="1">
    <location>
        <begin position="32"/>
        <end position="42"/>
    </location>
</feature>
<dbReference type="Proteomes" id="UP000605099">
    <property type="component" value="Unassembled WGS sequence"/>
</dbReference>
<accession>A0ABQ2J823</accession>
<evidence type="ECO:0008006" key="4">
    <source>
        <dbReference type="Google" id="ProtNLM"/>
    </source>
</evidence>
<dbReference type="InterPro" id="IPR025227">
    <property type="entry name" value="DUF4169"/>
</dbReference>
<evidence type="ECO:0000256" key="1">
    <source>
        <dbReference type="SAM" id="MobiDB-lite"/>
    </source>
</evidence>
<dbReference type="Pfam" id="PF13770">
    <property type="entry name" value="DUF4169"/>
    <property type="match status" value="1"/>
</dbReference>
<name>A0ABQ2J823_9SPHN</name>
<comment type="caution">
    <text evidence="2">The sequence shown here is derived from an EMBL/GenBank/DDBJ whole genome shotgun (WGS) entry which is preliminary data.</text>
</comment>
<sequence length="58" mass="6487">MADIVNLRMARKAKARDADKAQAQANRALHGRTREERKASDAEIARIARNVDGAKRED</sequence>
<evidence type="ECO:0000313" key="2">
    <source>
        <dbReference type="EMBL" id="GGN40023.1"/>
    </source>
</evidence>
<gene>
    <name evidence="2" type="ORF">GCM10011349_00590</name>
</gene>
<protein>
    <recommendedName>
        <fullName evidence="4">DUF4169 domain-containing protein</fullName>
    </recommendedName>
</protein>
<evidence type="ECO:0000313" key="3">
    <source>
        <dbReference type="Proteomes" id="UP000605099"/>
    </source>
</evidence>